<dbReference type="InterPro" id="IPR013094">
    <property type="entry name" value="AB_hydrolase_3"/>
</dbReference>
<dbReference type="GO" id="GO:0016787">
    <property type="term" value="F:hydrolase activity"/>
    <property type="evidence" value="ECO:0007669"/>
    <property type="project" value="UniProtKB-KW"/>
</dbReference>
<dbReference type="InterPro" id="IPR029058">
    <property type="entry name" value="AB_hydrolase_fold"/>
</dbReference>
<evidence type="ECO:0000313" key="4">
    <source>
        <dbReference type="Proteomes" id="UP000008975"/>
    </source>
</evidence>
<proteinExistence type="predicted"/>
<dbReference type="OrthoDB" id="9803828at2"/>
<evidence type="ECO:0000256" key="1">
    <source>
        <dbReference type="ARBA" id="ARBA00022801"/>
    </source>
</evidence>
<dbReference type="eggNOG" id="COG0657">
    <property type="taxonomic scope" value="Bacteria"/>
</dbReference>
<reference evidence="3 4" key="1">
    <citation type="journal article" date="2011" name="J. Bacteriol.">
        <title>Genome sequence of Microbacterium testaceum StLB037, an N-acylhomoserine lactone-degrading bacterium isolated from potato leaves.</title>
        <authorList>
            <person name="Morohoshi T."/>
            <person name="Wang W.-Z."/>
            <person name="Someya N."/>
            <person name="Ikeda T."/>
        </authorList>
    </citation>
    <scope>NUCLEOTIDE SEQUENCE [LARGE SCALE GENOMIC DNA]</scope>
    <source>
        <strain evidence="3 4">StLB037</strain>
    </source>
</reference>
<dbReference type="STRING" id="979556.MTES_2692"/>
<dbReference type="SUPFAM" id="SSF53474">
    <property type="entry name" value="alpha/beta-Hydrolases"/>
    <property type="match status" value="1"/>
</dbReference>
<dbReference type="Gene3D" id="3.40.50.1820">
    <property type="entry name" value="alpha/beta hydrolase"/>
    <property type="match status" value="1"/>
</dbReference>
<dbReference type="KEGG" id="mts:MTES_2692"/>
<organism evidence="3 4">
    <name type="scientific">Microbacterium testaceum (strain StLB037)</name>
    <dbReference type="NCBI Taxonomy" id="979556"/>
    <lineage>
        <taxon>Bacteria</taxon>
        <taxon>Bacillati</taxon>
        <taxon>Actinomycetota</taxon>
        <taxon>Actinomycetes</taxon>
        <taxon>Micrococcales</taxon>
        <taxon>Microbacteriaceae</taxon>
        <taxon>Microbacterium</taxon>
    </lineage>
</organism>
<dbReference type="InterPro" id="IPR050300">
    <property type="entry name" value="GDXG_lipolytic_enzyme"/>
</dbReference>
<dbReference type="AlphaFoldDB" id="E8N8K0"/>
<dbReference type="Proteomes" id="UP000008975">
    <property type="component" value="Chromosome"/>
</dbReference>
<reference key="2">
    <citation type="submission" date="2011-02" db="EMBL/GenBank/DDBJ databases">
        <title>Genome sequence of Microbacterium testaceum StLB037.</title>
        <authorList>
            <person name="Morohoshi T."/>
            <person name="Wang W.Z."/>
            <person name="Someya N."/>
            <person name="Ikeda T."/>
        </authorList>
    </citation>
    <scope>NUCLEOTIDE SEQUENCE</scope>
    <source>
        <strain>StLB037</strain>
    </source>
</reference>
<evidence type="ECO:0000259" key="2">
    <source>
        <dbReference type="Pfam" id="PF07859"/>
    </source>
</evidence>
<dbReference type="PANTHER" id="PTHR48081">
    <property type="entry name" value="AB HYDROLASE SUPERFAMILY PROTEIN C4A8.06C"/>
    <property type="match status" value="1"/>
</dbReference>
<keyword evidence="1" id="KW-0378">Hydrolase</keyword>
<feature type="domain" description="Alpha/beta hydrolase fold-3" evidence="2">
    <location>
        <begin position="92"/>
        <end position="295"/>
    </location>
</feature>
<dbReference type="HOGENOM" id="CLU_012494_6_1_11"/>
<name>E8N8K0_MICTS</name>
<accession>E8N8K0</accession>
<dbReference type="RefSeq" id="WP_013585781.1">
    <property type="nucleotide sequence ID" value="NC_015125.1"/>
</dbReference>
<gene>
    <name evidence="3" type="ordered locus">MTES_2692</name>
</gene>
<sequence length="329" mass="34942">MDDTAIEVAPAILAWAERIAELSRSLPGLTAEDMSVRREAERRLSDALALEFCEPPARDVTVRDEVVHTAVGPLLLRRYRPPGLPSAAPTEVFLHGGGFISGSVREVINDRLLTARARRARVQVVALEYRLAPENPYPAAVEDTVATIDVLREDPGRFGVDATRIGIAGVSAGAGIAASATLFLRDRGESPLVLQSLEVPALALEAFGPSSVRFARGYGLDGYEDLLELYLGGGPGPHTTGAQPLFVADLAGLPPTFIQVAEFDPLRDAGLEFGERLRAAGVPTAVFLGAGHVHGSPGLTATFPPARAWHRRSAAAARLAYHRASDHSA</sequence>
<protein>
    <submittedName>
        <fullName evidence="3">Esterase/lipase</fullName>
    </submittedName>
</protein>
<dbReference type="Pfam" id="PF07859">
    <property type="entry name" value="Abhydrolase_3"/>
    <property type="match status" value="1"/>
</dbReference>
<evidence type="ECO:0000313" key="3">
    <source>
        <dbReference type="EMBL" id="BAJ75656.1"/>
    </source>
</evidence>
<dbReference type="PANTHER" id="PTHR48081:SF8">
    <property type="entry name" value="ALPHA_BETA HYDROLASE FOLD-3 DOMAIN-CONTAINING PROTEIN-RELATED"/>
    <property type="match status" value="1"/>
</dbReference>
<dbReference type="EMBL" id="AP012052">
    <property type="protein sequence ID" value="BAJ75656.1"/>
    <property type="molecule type" value="Genomic_DNA"/>
</dbReference>